<evidence type="ECO:0000313" key="2">
    <source>
        <dbReference type="EnsemblMetazoa" id="ACOM030167-PA.1"/>
    </source>
</evidence>
<name>A0A8W7PEQ3_ANOCL</name>
<keyword evidence="1" id="KW-1133">Transmembrane helix</keyword>
<dbReference type="Proteomes" id="UP000075882">
    <property type="component" value="Unassembled WGS sequence"/>
</dbReference>
<accession>A0A8W7PEQ3</accession>
<keyword evidence="1" id="KW-0812">Transmembrane</keyword>
<protein>
    <submittedName>
        <fullName evidence="2">Uncharacterized protein</fullName>
    </submittedName>
</protein>
<organism evidence="2">
    <name type="scientific">Anopheles coluzzii</name>
    <name type="common">African malaria mosquito</name>
    <dbReference type="NCBI Taxonomy" id="1518534"/>
    <lineage>
        <taxon>Eukaryota</taxon>
        <taxon>Metazoa</taxon>
        <taxon>Ecdysozoa</taxon>
        <taxon>Arthropoda</taxon>
        <taxon>Hexapoda</taxon>
        <taxon>Insecta</taxon>
        <taxon>Pterygota</taxon>
        <taxon>Neoptera</taxon>
        <taxon>Endopterygota</taxon>
        <taxon>Diptera</taxon>
        <taxon>Nematocera</taxon>
        <taxon>Culicoidea</taxon>
        <taxon>Culicidae</taxon>
        <taxon>Anophelinae</taxon>
        <taxon>Anopheles</taxon>
    </lineage>
</organism>
<sequence length="185" mass="20809">MQPVHEFLVRSVICFKTLMLRLTGRGGPMKRDRFVRLTTVITVALWIVYNGKGYGFQVADHLMVLIGSDMVLVRLLLLLLLLGGLLCCRLQAVVVLLVLQHTTGAVKIRPLERIEQAALLLLALLLEEQPNVVDREDDALAGRFFRVDVNAPHQHRVGAVQQDQQQQGGTVRYPVAEERIVWRVG</sequence>
<evidence type="ECO:0000256" key="1">
    <source>
        <dbReference type="SAM" id="Phobius"/>
    </source>
</evidence>
<feature type="transmembrane region" description="Helical" evidence="1">
    <location>
        <begin position="34"/>
        <end position="51"/>
    </location>
</feature>
<dbReference type="EnsemblMetazoa" id="ACOM030167-RA">
    <property type="protein sequence ID" value="ACOM030167-PA.1"/>
    <property type="gene ID" value="ACOM030167"/>
</dbReference>
<dbReference type="AlphaFoldDB" id="A0A8W7PEQ3"/>
<feature type="transmembrane region" description="Helical" evidence="1">
    <location>
        <begin position="71"/>
        <end position="99"/>
    </location>
</feature>
<keyword evidence="1" id="KW-0472">Membrane</keyword>
<proteinExistence type="predicted"/>
<reference evidence="2" key="1">
    <citation type="submission" date="2022-08" db="UniProtKB">
        <authorList>
            <consortium name="EnsemblMetazoa"/>
        </authorList>
    </citation>
    <scope>IDENTIFICATION</scope>
</reference>